<dbReference type="Gene3D" id="3.40.350.10">
    <property type="entry name" value="Creatinase/prolidase N-terminal domain"/>
    <property type="match status" value="1"/>
</dbReference>
<dbReference type="InterPro" id="IPR007865">
    <property type="entry name" value="Aminopep_P_N"/>
</dbReference>
<evidence type="ECO:0000313" key="7">
    <source>
        <dbReference type="EMBL" id="SVA22205.1"/>
    </source>
</evidence>
<dbReference type="GO" id="GO:0005739">
    <property type="term" value="C:mitochondrion"/>
    <property type="evidence" value="ECO:0007669"/>
    <property type="project" value="TreeGrafter"/>
</dbReference>
<dbReference type="GO" id="GO:0030145">
    <property type="term" value="F:manganese ion binding"/>
    <property type="evidence" value="ECO:0007669"/>
    <property type="project" value="InterPro"/>
</dbReference>
<dbReference type="Pfam" id="PF05195">
    <property type="entry name" value="AMP_N"/>
    <property type="match status" value="1"/>
</dbReference>
<keyword evidence="3" id="KW-0479">Metal-binding</keyword>
<dbReference type="EMBL" id="UINC01005578">
    <property type="protein sequence ID" value="SVA22205.1"/>
    <property type="molecule type" value="Genomic_DNA"/>
</dbReference>
<evidence type="ECO:0000259" key="6">
    <source>
        <dbReference type="SMART" id="SM01011"/>
    </source>
</evidence>
<dbReference type="InterPro" id="IPR000994">
    <property type="entry name" value="Pept_M24"/>
</dbReference>
<dbReference type="InterPro" id="IPR036005">
    <property type="entry name" value="Creatinase/aminopeptidase-like"/>
</dbReference>
<reference evidence="7" key="1">
    <citation type="submission" date="2018-05" db="EMBL/GenBank/DDBJ databases">
        <authorList>
            <person name="Lanie J.A."/>
            <person name="Ng W.-L."/>
            <person name="Kazmierczak K.M."/>
            <person name="Andrzejewski T.M."/>
            <person name="Davidsen T.M."/>
            <person name="Wayne K.J."/>
            <person name="Tettelin H."/>
            <person name="Glass J.I."/>
            <person name="Rusch D."/>
            <person name="Podicherti R."/>
            <person name="Tsui H.-C.T."/>
            <person name="Winkler M.E."/>
        </authorList>
    </citation>
    <scope>NUCLEOTIDE SEQUENCE</scope>
</reference>
<evidence type="ECO:0000256" key="4">
    <source>
        <dbReference type="ARBA" id="ARBA00022801"/>
    </source>
</evidence>
<sequence length="428" mass="48876">MRHKPIKNKLFVQNRQRLAELMAPKSLAVLNANDVLPTNADGTLPMQPNADLFYLSGIEQEESILLLFPGAADNKHCEILFLRQPNEHLKIWEGYKHTKEDARKISGIKNIHWLSEFPVMFRSLMCEAESAYLNSNEYKRAKVEVETRDGRFIRQCRKDFPLHTYRRLAPLLHQLRVVKMDLEIEMLKEAIDITAKGFQRVLRFVKPGVTEYEIEAELAREYIKRRGKFAYPPIVATGKNNCVLHYLQNDQVCRKGQLLLMDVASSYANYNADLTRTIPVSGKFNRRQKQVYNAVLRVLRAGVENATVGKLHREWTKEAQAHMNDELLKLGLLKPSQVKKQDPDNPACRKYFMHGLGHPLGLDVHDVGDANSPFAPGTVLTVEPGIYLPDEGFGIRLEDDIVVTKNGPINLMAKIPIEADEIESIMNR</sequence>
<dbReference type="InterPro" id="IPR052433">
    <property type="entry name" value="X-Pro_dipept-like"/>
</dbReference>
<comment type="cofactor">
    <cofactor evidence="1">
        <name>Mn(2+)</name>
        <dbReference type="ChEBI" id="CHEBI:29035"/>
    </cofactor>
</comment>
<name>A0A381U1V4_9ZZZZ</name>
<dbReference type="CDD" id="cd01087">
    <property type="entry name" value="Prolidase"/>
    <property type="match status" value="1"/>
</dbReference>
<protein>
    <recommendedName>
        <fullName evidence="6">Aminopeptidase P N-terminal domain-containing protein</fullName>
    </recommendedName>
</protein>
<dbReference type="AlphaFoldDB" id="A0A381U1V4"/>
<dbReference type="PROSITE" id="PS00491">
    <property type="entry name" value="PROLINE_PEPTIDASE"/>
    <property type="match status" value="1"/>
</dbReference>
<dbReference type="Gene3D" id="3.90.230.10">
    <property type="entry name" value="Creatinase/methionine aminopeptidase superfamily"/>
    <property type="match status" value="1"/>
</dbReference>
<dbReference type="SUPFAM" id="SSF55920">
    <property type="entry name" value="Creatinase/aminopeptidase"/>
    <property type="match status" value="1"/>
</dbReference>
<dbReference type="InterPro" id="IPR001131">
    <property type="entry name" value="Peptidase_M24B_aminopep-P_CS"/>
</dbReference>
<dbReference type="GO" id="GO:0070006">
    <property type="term" value="F:metalloaminopeptidase activity"/>
    <property type="evidence" value="ECO:0007669"/>
    <property type="project" value="InterPro"/>
</dbReference>
<dbReference type="GO" id="GO:0006508">
    <property type="term" value="P:proteolysis"/>
    <property type="evidence" value="ECO:0007669"/>
    <property type="project" value="TreeGrafter"/>
</dbReference>
<keyword evidence="5" id="KW-0464">Manganese</keyword>
<proteinExistence type="inferred from homology"/>
<evidence type="ECO:0000256" key="1">
    <source>
        <dbReference type="ARBA" id="ARBA00001936"/>
    </source>
</evidence>
<evidence type="ECO:0000256" key="3">
    <source>
        <dbReference type="ARBA" id="ARBA00022723"/>
    </source>
</evidence>
<evidence type="ECO:0000256" key="2">
    <source>
        <dbReference type="ARBA" id="ARBA00008766"/>
    </source>
</evidence>
<dbReference type="InterPro" id="IPR029149">
    <property type="entry name" value="Creatin/AminoP/Spt16_N"/>
</dbReference>
<dbReference type="PANTHER" id="PTHR43226">
    <property type="entry name" value="XAA-PRO AMINOPEPTIDASE 3"/>
    <property type="match status" value="1"/>
</dbReference>
<dbReference type="SUPFAM" id="SSF53092">
    <property type="entry name" value="Creatinase/prolidase N-terminal domain"/>
    <property type="match status" value="1"/>
</dbReference>
<feature type="domain" description="Aminopeptidase P N-terminal" evidence="6">
    <location>
        <begin position="6"/>
        <end position="142"/>
    </location>
</feature>
<comment type="similarity">
    <text evidence="2">Belongs to the peptidase M24B family.</text>
</comment>
<dbReference type="SMART" id="SM01011">
    <property type="entry name" value="AMP_N"/>
    <property type="match status" value="1"/>
</dbReference>
<organism evidence="7">
    <name type="scientific">marine metagenome</name>
    <dbReference type="NCBI Taxonomy" id="408172"/>
    <lineage>
        <taxon>unclassified sequences</taxon>
        <taxon>metagenomes</taxon>
        <taxon>ecological metagenomes</taxon>
    </lineage>
</organism>
<keyword evidence="4" id="KW-0378">Hydrolase</keyword>
<dbReference type="Pfam" id="PF00557">
    <property type="entry name" value="Peptidase_M24"/>
    <property type="match status" value="1"/>
</dbReference>
<evidence type="ECO:0000256" key="5">
    <source>
        <dbReference type="ARBA" id="ARBA00023211"/>
    </source>
</evidence>
<dbReference type="PANTHER" id="PTHR43226:SF4">
    <property type="entry name" value="XAA-PRO AMINOPEPTIDASE 3"/>
    <property type="match status" value="1"/>
</dbReference>
<accession>A0A381U1V4</accession>
<gene>
    <name evidence="7" type="ORF">METZ01_LOCUS75059</name>
</gene>